<proteinExistence type="predicted"/>
<evidence type="ECO:0000256" key="1">
    <source>
        <dbReference type="SAM" id="Phobius"/>
    </source>
</evidence>
<keyword evidence="1" id="KW-0812">Transmembrane</keyword>
<keyword evidence="1" id="KW-0472">Membrane</keyword>
<dbReference type="Proteomes" id="UP000533476">
    <property type="component" value="Unassembled WGS sequence"/>
</dbReference>
<reference evidence="2 3" key="1">
    <citation type="submission" date="2020-04" db="EMBL/GenBank/DDBJ databases">
        <authorList>
            <person name="Zhang R."/>
            <person name="Schippers A."/>
        </authorList>
    </citation>
    <scope>NUCLEOTIDE SEQUENCE [LARGE SCALE GENOMIC DNA]</scope>
    <source>
        <strain evidence="2 3">DSM 109850</strain>
    </source>
</reference>
<dbReference type="EMBL" id="JABBVZ010000001">
    <property type="protein sequence ID" value="NMP20778.1"/>
    <property type="molecule type" value="Genomic_DNA"/>
</dbReference>
<keyword evidence="1" id="KW-1133">Transmembrane helix</keyword>
<dbReference type="RefSeq" id="WP_169095472.1">
    <property type="nucleotide sequence ID" value="NZ_JABBVZ010000001.1"/>
</dbReference>
<gene>
    <name evidence="2" type="ORF">HIJ39_00180</name>
</gene>
<name>A0A7Y0Q0A0_9FIRM</name>
<keyword evidence="3" id="KW-1185">Reference proteome</keyword>
<evidence type="ECO:0000313" key="2">
    <source>
        <dbReference type="EMBL" id="NMP20778.1"/>
    </source>
</evidence>
<dbReference type="AlphaFoldDB" id="A0A7Y0Q0A0"/>
<sequence>MWALLWFSSLILSVVLNTQIAIRQRHAMFGAVMGALFFGLVSTLVMLALPLGRSRLCEYRRMRIAENARRCPYCQMDDPFTAPAP</sequence>
<accession>A0A7Y0Q0A0</accession>
<organism evidence="2 3">
    <name type="scientific">Sulfobacillus harzensis</name>
    <dbReference type="NCBI Taxonomy" id="2729629"/>
    <lineage>
        <taxon>Bacteria</taxon>
        <taxon>Bacillati</taxon>
        <taxon>Bacillota</taxon>
        <taxon>Clostridia</taxon>
        <taxon>Eubacteriales</taxon>
        <taxon>Clostridiales Family XVII. Incertae Sedis</taxon>
        <taxon>Sulfobacillus</taxon>
    </lineage>
</organism>
<protein>
    <submittedName>
        <fullName evidence="2">Uncharacterized protein</fullName>
    </submittedName>
</protein>
<comment type="caution">
    <text evidence="2">The sequence shown here is derived from an EMBL/GenBank/DDBJ whole genome shotgun (WGS) entry which is preliminary data.</text>
</comment>
<feature type="transmembrane region" description="Helical" evidence="1">
    <location>
        <begin position="27"/>
        <end position="52"/>
    </location>
</feature>
<evidence type="ECO:0000313" key="3">
    <source>
        <dbReference type="Proteomes" id="UP000533476"/>
    </source>
</evidence>